<evidence type="ECO:0000256" key="1">
    <source>
        <dbReference type="ARBA" id="ARBA00022737"/>
    </source>
</evidence>
<dbReference type="EMBL" id="JAGTXO010000011">
    <property type="protein sequence ID" value="KAG8465174.1"/>
    <property type="molecule type" value="Genomic_DNA"/>
</dbReference>
<evidence type="ECO:0000313" key="7">
    <source>
        <dbReference type="EMBL" id="KAG8465174.1"/>
    </source>
</evidence>
<dbReference type="OrthoDB" id="2942533at2759"/>
<feature type="compositionally biased region" description="Low complexity" evidence="5">
    <location>
        <begin position="1128"/>
        <end position="1156"/>
    </location>
</feature>
<name>A0A8J6CA44_DIALT</name>
<feature type="compositionally biased region" description="Acidic residues" evidence="5">
    <location>
        <begin position="304"/>
        <end position="316"/>
    </location>
</feature>
<dbReference type="Gene3D" id="1.25.40.10">
    <property type="entry name" value="Tetratricopeptide repeat domain"/>
    <property type="match status" value="3"/>
</dbReference>
<feature type="compositionally biased region" description="Acidic residues" evidence="5">
    <location>
        <begin position="598"/>
        <end position="618"/>
    </location>
</feature>
<evidence type="ECO:0000256" key="4">
    <source>
        <dbReference type="ARBA" id="ARBA00040133"/>
    </source>
</evidence>
<dbReference type="SMART" id="SM00028">
    <property type="entry name" value="TPR"/>
    <property type="match status" value="9"/>
</dbReference>
<feature type="region of interest" description="Disordered" evidence="5">
    <location>
        <begin position="859"/>
        <end position="880"/>
    </location>
</feature>
<dbReference type="PANTHER" id="PTHR46423:SF1">
    <property type="entry name" value="RNA POLYMERASE II-ASSOCIATED PROTEIN 3"/>
    <property type="match status" value="1"/>
</dbReference>
<comment type="caution">
    <text evidence="7">The sequence shown here is derived from an EMBL/GenBank/DDBJ whole genome shotgun (WGS) entry which is preliminary data.</text>
</comment>
<accession>A0A8J6CA44</accession>
<proteinExistence type="inferred from homology"/>
<evidence type="ECO:0000256" key="2">
    <source>
        <dbReference type="ARBA" id="ARBA00022803"/>
    </source>
</evidence>
<gene>
    <name evidence="7" type="ORF">KFE25_012537</name>
</gene>
<dbReference type="InterPro" id="IPR019734">
    <property type="entry name" value="TPR_rpt"/>
</dbReference>
<feature type="region of interest" description="Disordered" evidence="5">
    <location>
        <begin position="515"/>
        <end position="623"/>
    </location>
</feature>
<feature type="region of interest" description="Disordered" evidence="5">
    <location>
        <begin position="256"/>
        <end position="370"/>
    </location>
</feature>
<feature type="compositionally biased region" description="Low complexity" evidence="5">
    <location>
        <begin position="543"/>
        <end position="567"/>
    </location>
</feature>
<dbReference type="GO" id="GO:0101031">
    <property type="term" value="C:protein folding chaperone complex"/>
    <property type="evidence" value="ECO:0007669"/>
    <property type="project" value="TreeGrafter"/>
</dbReference>
<evidence type="ECO:0000313" key="8">
    <source>
        <dbReference type="Proteomes" id="UP000751190"/>
    </source>
</evidence>
<dbReference type="InterPro" id="IPR008164">
    <property type="entry name" value="XGLTT_rpt"/>
</dbReference>
<evidence type="ECO:0000259" key="6">
    <source>
        <dbReference type="Pfam" id="PF13877"/>
    </source>
</evidence>
<feature type="region of interest" description="Disordered" evidence="5">
    <location>
        <begin position="636"/>
        <end position="691"/>
    </location>
</feature>
<feature type="compositionally biased region" description="Polar residues" evidence="5">
    <location>
        <begin position="643"/>
        <end position="691"/>
    </location>
</feature>
<feature type="compositionally biased region" description="Acidic residues" evidence="5">
    <location>
        <begin position="338"/>
        <end position="350"/>
    </location>
</feature>
<reference evidence="7" key="1">
    <citation type="submission" date="2021-05" db="EMBL/GenBank/DDBJ databases">
        <title>The genome of the haptophyte Pavlova lutheri (Diacronema luteri, Pavlovales) - a model for lipid biosynthesis in eukaryotic algae.</title>
        <authorList>
            <person name="Hulatt C.J."/>
            <person name="Posewitz M.C."/>
        </authorList>
    </citation>
    <scope>NUCLEOTIDE SEQUENCE</scope>
    <source>
        <strain evidence="7">NIVA-4/92</strain>
    </source>
</reference>
<keyword evidence="1" id="KW-0677">Repeat</keyword>
<dbReference type="OMA" id="PREYRDW"/>
<dbReference type="InterPro" id="IPR011990">
    <property type="entry name" value="TPR-like_helical_dom_sf"/>
</dbReference>
<dbReference type="InterPro" id="IPR025986">
    <property type="entry name" value="RPAP3-like_C"/>
</dbReference>
<feature type="compositionally biased region" description="Low complexity" evidence="5">
    <location>
        <begin position="266"/>
        <end position="279"/>
    </location>
</feature>
<protein>
    <recommendedName>
        <fullName evidence="4">RNA polymerase II-associated protein 3</fullName>
    </recommendedName>
</protein>
<dbReference type="InterPro" id="IPR051966">
    <property type="entry name" value="RPAP3"/>
</dbReference>
<keyword evidence="8" id="KW-1185">Reference proteome</keyword>
<feature type="region of interest" description="Disordered" evidence="5">
    <location>
        <begin position="18"/>
        <end position="73"/>
    </location>
</feature>
<evidence type="ECO:0000256" key="3">
    <source>
        <dbReference type="ARBA" id="ARBA00038275"/>
    </source>
</evidence>
<feature type="compositionally biased region" description="Basic and acidic residues" evidence="5">
    <location>
        <begin position="317"/>
        <end position="329"/>
    </location>
</feature>
<dbReference type="Proteomes" id="UP000751190">
    <property type="component" value="Unassembled WGS sequence"/>
</dbReference>
<comment type="similarity">
    <text evidence="3">Belongs to the RPAP3 family.</text>
</comment>
<feature type="compositionally biased region" description="Basic and acidic residues" evidence="5">
    <location>
        <begin position="18"/>
        <end position="30"/>
    </location>
</feature>
<keyword evidence="2" id="KW-0802">TPR repeat</keyword>
<feature type="compositionally biased region" description="Acidic residues" evidence="5">
    <location>
        <begin position="515"/>
        <end position="533"/>
    </location>
</feature>
<dbReference type="Pfam" id="PF13877">
    <property type="entry name" value="RPAP3_C"/>
    <property type="match status" value="1"/>
</dbReference>
<feature type="region of interest" description="Disordered" evidence="5">
    <location>
        <begin position="1061"/>
        <end position="1190"/>
    </location>
</feature>
<dbReference type="PANTHER" id="PTHR46423">
    <property type="entry name" value="RNA POLYMERASE II-ASSOCIATED PROTEIN 3"/>
    <property type="match status" value="1"/>
</dbReference>
<feature type="compositionally biased region" description="Pro residues" evidence="5">
    <location>
        <begin position="1101"/>
        <end position="1114"/>
    </location>
</feature>
<feature type="compositionally biased region" description="Basic and acidic residues" evidence="5">
    <location>
        <begin position="256"/>
        <end position="265"/>
    </location>
</feature>
<sequence length="1320" mass="137061">MSAPDDFFGDFFDQIGRKDQTISRAPKEAFGKTLPPVRNLGADHDDDQPASARQPAVGGGAPRSAEHDKGKHRKHAYEYFNEWDRFDVDKELSKMDADEAAAAAAASGGQSAELIAGLLPSEVPKLPEERRLALALDEKTKGNESFHAREWQRAIRHYTHSLILDQSSAAVYANRSLAHIKLNQWKPAESDASAALEIEANYTKALLRRGIARRRLCKHALALNDFRAVLSAEPEHREARDYERACVIDLEKELRDKERERERAPPQRAEPQPRAAQEAPSKRAQPQLASGLRVDPARKRVIIEEIDSDEEEDAEDDAQRGEARAHGRDASPAQGDAGDSDAERAEDDEAPASRGRAAELSAAEREAVAQVKQLEAELEAQRRREQLRAEANVCEGVQANRPSHERMKEEEEGAAFFSSLARLSGADGSAGLASAAAAAHAPPAPAPFTPPAAPAAQPGSAGFAPASAYAGSRAGCVFKLGAHGLGYYEDAWARARAPSGEAAGAGAMRRLHIVEDDDDDDDDDKEGDGEESFELVPSQPHTPEAAVAQPGAAVADAVAARAPAAAPRAEEREGGGAGGEARADAGDGGGGMRKLTIVEDDGDDDGDDDDGDDDEGDDGAGAAAPEVAHAPFAHSAAADASPGLTSPGLTSPGLTSPGLTSPGLTSPGLTSPGLTSPGLTSPGLTSPGLTSPGLTAVQLAALDAAEQLRERANGQYGGRAYDDASLSYSRALSQLARAGLLRFDARDNGGIAQGDARWLPLAAEPAAAPMRACAVKCLNNRALCSVQLGRHTDVLRDECAVLHVEPANVKALIRRGTAHDALGMRAEAALDFRAALAVEPNCAAALSALDRMHMEMSPAATAPSGAQSAHAGRAEASATTAPLAAAEGGARAVEAGEAAARSHAAYEQLKAEGKAHFKAAEWAAAAAAYERAAACVPEGAGEAHIAHANVSVALLKAGRPADALDAARRCVALEPRFVKGFYRLGQAHEHVGQLSQAAAAYENGLRLCEGDASMAAEFEKGLRHISALGKGTATGATPSGAEARAAADEAARARAAASAAAKARARRERDAAENARGIGSDDDGVEDVPRPAPAKRAMPATPTPPIPPGAPSPAPTAGKLSNPPAQPACSADQSAAQRASPAAPAPAGARTPGSGAQEPPKRAANLQAAAKTAERVLTQQGATASRAAGAAVRPRSATDFERAWRALWRAGGPAQNADALRAYLELIPPAEMAPLFGENLADSALETLAVSARDLYLACGDAPRALALLCGLARVRRFDVLWMFASKDAKAAARAVLSADEPPDAPFGPDDVSRARAAFL</sequence>
<evidence type="ECO:0000256" key="5">
    <source>
        <dbReference type="SAM" id="MobiDB-lite"/>
    </source>
</evidence>
<dbReference type="Pfam" id="PF01744">
    <property type="entry name" value="GLTT"/>
    <property type="match status" value="1"/>
</dbReference>
<feature type="compositionally biased region" description="Low complexity" evidence="5">
    <location>
        <begin position="1181"/>
        <end position="1190"/>
    </location>
</feature>
<feature type="domain" description="RNA-polymerase II-associated protein 3-like C-terminal" evidence="6">
    <location>
        <begin position="1194"/>
        <end position="1290"/>
    </location>
</feature>
<dbReference type="SUPFAM" id="SSF48452">
    <property type="entry name" value="TPR-like"/>
    <property type="match status" value="3"/>
</dbReference>
<feature type="compositionally biased region" description="Low complexity" evidence="5">
    <location>
        <begin position="352"/>
        <end position="361"/>
    </location>
</feature>
<organism evidence="7 8">
    <name type="scientific">Diacronema lutheri</name>
    <name type="common">Unicellular marine alga</name>
    <name type="synonym">Monochrysis lutheri</name>
    <dbReference type="NCBI Taxonomy" id="2081491"/>
    <lineage>
        <taxon>Eukaryota</taxon>
        <taxon>Haptista</taxon>
        <taxon>Haptophyta</taxon>
        <taxon>Pavlovophyceae</taxon>
        <taxon>Pavlovales</taxon>
        <taxon>Pavlovaceae</taxon>
        <taxon>Diacronema</taxon>
    </lineage>
</organism>